<comment type="caution">
    <text evidence="1">The sequence shown here is derived from an EMBL/GenBank/DDBJ whole genome shotgun (WGS) entry which is preliminary data.</text>
</comment>
<keyword evidence="2" id="KW-1185">Reference proteome</keyword>
<evidence type="ECO:0000313" key="2">
    <source>
        <dbReference type="Proteomes" id="UP000003240"/>
    </source>
</evidence>
<sequence>MAKTPFNTSLDTDLLTQARELAKVQGFKSATAIIEEALRLYFANYQAEVWEKPLPDGTLQKLTVRPDKVLLESIRTRKVATKFDRQYVTEEALEARGWARVWKMRRIPAPLHVVASQG</sequence>
<reference evidence="1 2" key="1">
    <citation type="journal article" date="2011" name="EMBO J.">
        <title>Structural diversity of bacterial flagellar motors.</title>
        <authorList>
            <person name="Chen S."/>
            <person name="Beeby M."/>
            <person name="Murphy G.E."/>
            <person name="Leadbetter J.R."/>
            <person name="Hendrixson D.R."/>
            <person name="Briegel A."/>
            <person name="Li Z."/>
            <person name="Shi J."/>
            <person name="Tocheva E.I."/>
            <person name="Muller A."/>
            <person name="Dobro M.J."/>
            <person name="Jensen G.J."/>
        </authorList>
    </citation>
    <scope>NUCLEOTIDE SEQUENCE [LARGE SCALE GENOMIC DNA]</scope>
    <source>
        <strain evidence="1 2">DSM 6540</strain>
    </source>
</reference>
<evidence type="ECO:0000313" key="1">
    <source>
        <dbReference type="EMBL" id="EGO61860.1"/>
    </source>
</evidence>
<name>F7NQ21_9FIRM</name>
<gene>
    <name evidence="1" type="ORF">ALO_21109</name>
</gene>
<accession>F7NQ21</accession>
<proteinExistence type="predicted"/>
<dbReference type="AlphaFoldDB" id="F7NQ21"/>
<dbReference type="EMBL" id="AFGF01000278">
    <property type="protein sequence ID" value="EGO61860.1"/>
    <property type="molecule type" value="Genomic_DNA"/>
</dbReference>
<organism evidence="1 2">
    <name type="scientific">Acetonema longum DSM 6540</name>
    <dbReference type="NCBI Taxonomy" id="1009370"/>
    <lineage>
        <taxon>Bacteria</taxon>
        <taxon>Bacillati</taxon>
        <taxon>Bacillota</taxon>
        <taxon>Negativicutes</taxon>
        <taxon>Acetonemataceae</taxon>
        <taxon>Acetonema</taxon>
    </lineage>
</organism>
<dbReference type="OrthoDB" id="2085423at2"/>
<dbReference type="eggNOG" id="ENOG502ZMQ7">
    <property type="taxonomic scope" value="Bacteria"/>
</dbReference>
<protein>
    <submittedName>
        <fullName evidence="1">Uncharacterized protein</fullName>
    </submittedName>
</protein>
<dbReference type="Proteomes" id="UP000003240">
    <property type="component" value="Unassembled WGS sequence"/>
</dbReference>
<dbReference type="RefSeq" id="WP_004099859.1">
    <property type="nucleotide sequence ID" value="NZ_AFGF01000278.1"/>
</dbReference>